<keyword evidence="2" id="KW-1185">Reference proteome</keyword>
<accession>A0ABN7XEW5</accession>
<dbReference type="EMBL" id="CAJVQB010127694">
    <property type="protein sequence ID" value="CAG8853687.1"/>
    <property type="molecule type" value="Genomic_DNA"/>
</dbReference>
<evidence type="ECO:0000313" key="1">
    <source>
        <dbReference type="EMBL" id="CAG8853687.1"/>
    </source>
</evidence>
<reference evidence="1 2" key="1">
    <citation type="submission" date="2021-06" db="EMBL/GenBank/DDBJ databases">
        <authorList>
            <person name="Kallberg Y."/>
            <person name="Tangrot J."/>
            <person name="Rosling A."/>
        </authorList>
    </citation>
    <scope>NUCLEOTIDE SEQUENCE [LARGE SCALE GENOMIC DNA]</scope>
    <source>
        <strain evidence="1 2">120-4 pot B 10/14</strain>
    </source>
</reference>
<organism evidence="1 2">
    <name type="scientific">Gigaspora margarita</name>
    <dbReference type="NCBI Taxonomy" id="4874"/>
    <lineage>
        <taxon>Eukaryota</taxon>
        <taxon>Fungi</taxon>
        <taxon>Fungi incertae sedis</taxon>
        <taxon>Mucoromycota</taxon>
        <taxon>Glomeromycotina</taxon>
        <taxon>Glomeromycetes</taxon>
        <taxon>Diversisporales</taxon>
        <taxon>Gigasporaceae</taxon>
        <taxon>Gigaspora</taxon>
    </lineage>
</organism>
<dbReference type="Proteomes" id="UP000789901">
    <property type="component" value="Unassembled WGS sequence"/>
</dbReference>
<feature type="non-terminal residue" evidence="1">
    <location>
        <position position="40"/>
    </location>
</feature>
<protein>
    <submittedName>
        <fullName evidence="1">21604_t:CDS:1</fullName>
    </submittedName>
</protein>
<feature type="non-terminal residue" evidence="1">
    <location>
        <position position="1"/>
    </location>
</feature>
<evidence type="ECO:0000313" key="2">
    <source>
        <dbReference type="Proteomes" id="UP000789901"/>
    </source>
</evidence>
<sequence>GENSDNELRQSQQRTQITMQDYAVYYLHIRSLFDGILHHA</sequence>
<name>A0ABN7XEW5_GIGMA</name>
<comment type="caution">
    <text evidence="1">The sequence shown here is derived from an EMBL/GenBank/DDBJ whole genome shotgun (WGS) entry which is preliminary data.</text>
</comment>
<proteinExistence type="predicted"/>
<gene>
    <name evidence="1" type="ORF">GMARGA_LOCUS42508</name>
</gene>